<reference evidence="3 4" key="1">
    <citation type="submission" date="2018-03" db="EMBL/GenBank/DDBJ databases">
        <title>Genome sequencing of Melaminivora sp.</title>
        <authorList>
            <person name="Kim S.-J."/>
            <person name="Heo J."/>
            <person name="Ahn J.-H."/>
            <person name="Kwon S.-W."/>
        </authorList>
    </citation>
    <scope>NUCLEOTIDE SEQUENCE [LARGE SCALE GENOMIC DNA]</scope>
    <source>
        <strain evidence="3 4">SC2-9</strain>
    </source>
</reference>
<dbReference type="InterPro" id="IPR042100">
    <property type="entry name" value="Bug_dom1"/>
</dbReference>
<evidence type="ECO:0000313" key="3">
    <source>
        <dbReference type="EMBL" id="AVO48920.1"/>
    </source>
</evidence>
<evidence type="ECO:0000256" key="2">
    <source>
        <dbReference type="SAM" id="SignalP"/>
    </source>
</evidence>
<dbReference type="KEGG" id="mela:C6568_06400"/>
<evidence type="ECO:0000256" key="1">
    <source>
        <dbReference type="ARBA" id="ARBA00006987"/>
    </source>
</evidence>
<dbReference type="PIRSF" id="PIRSF017082">
    <property type="entry name" value="YflP"/>
    <property type="match status" value="1"/>
</dbReference>
<keyword evidence="4" id="KW-1185">Reference proteome</keyword>
<dbReference type="SUPFAM" id="SSF53850">
    <property type="entry name" value="Periplasmic binding protein-like II"/>
    <property type="match status" value="1"/>
</dbReference>
<dbReference type="Pfam" id="PF03401">
    <property type="entry name" value="TctC"/>
    <property type="match status" value="1"/>
</dbReference>
<dbReference type="CDD" id="cd07012">
    <property type="entry name" value="PBP2_Bug_TTT"/>
    <property type="match status" value="1"/>
</dbReference>
<protein>
    <submittedName>
        <fullName evidence="3">Tripartite tricarboxylate transporter substrate binding protein</fullName>
    </submittedName>
</protein>
<feature type="chain" id="PRO_5015332916" evidence="2">
    <location>
        <begin position="26"/>
        <end position="333"/>
    </location>
</feature>
<dbReference type="AlphaFoldDB" id="A0A2R3QAW2"/>
<name>A0A2R3QAW2_9BURK</name>
<proteinExistence type="inferred from homology"/>
<organism evidence="3 4">
    <name type="scientific">Melaminivora suipulveris</name>
    <dbReference type="NCBI Taxonomy" id="2109913"/>
    <lineage>
        <taxon>Bacteria</taxon>
        <taxon>Pseudomonadati</taxon>
        <taxon>Pseudomonadota</taxon>
        <taxon>Betaproteobacteria</taxon>
        <taxon>Burkholderiales</taxon>
        <taxon>Comamonadaceae</taxon>
        <taxon>Melaminivora</taxon>
    </lineage>
</organism>
<comment type="similarity">
    <text evidence="1">Belongs to the UPF0065 (bug) family.</text>
</comment>
<accession>A0A2R3QAW2</accession>
<dbReference type="InterPro" id="IPR005064">
    <property type="entry name" value="BUG"/>
</dbReference>
<keyword evidence="2" id="KW-0732">Signal</keyword>
<dbReference type="Gene3D" id="3.40.190.10">
    <property type="entry name" value="Periplasmic binding protein-like II"/>
    <property type="match status" value="1"/>
</dbReference>
<evidence type="ECO:0000313" key="4">
    <source>
        <dbReference type="Proteomes" id="UP000237925"/>
    </source>
</evidence>
<dbReference type="PANTHER" id="PTHR42928:SF5">
    <property type="entry name" value="BLR1237 PROTEIN"/>
    <property type="match status" value="1"/>
</dbReference>
<gene>
    <name evidence="3" type="ORF">C6568_06400</name>
</gene>
<dbReference type="RefSeq" id="WP_106683399.1">
    <property type="nucleotide sequence ID" value="NZ_CP027667.1"/>
</dbReference>
<dbReference type="Proteomes" id="UP000237925">
    <property type="component" value="Chromosome"/>
</dbReference>
<dbReference type="Gene3D" id="3.40.190.150">
    <property type="entry name" value="Bordetella uptake gene, domain 1"/>
    <property type="match status" value="1"/>
</dbReference>
<dbReference type="OrthoDB" id="8678477at2"/>
<sequence>MGFFKKWVACTALAGLALGAAQAQAQGKGAASDYPNHPVTMVIPAGAGGATDVLGRVLGQELGKRLGQPVVVDNKTGASGMLGAQAVARAAPDGYTLLMAYSTPVFYVHHMFAKVPYDIRKDFEFITEIAATSLVLLVNKDLPVKNMKEFMAWAQQNKGKVNYGSYGQGSAGHLMSAYLSHSRKLDMTHVAYKSEAPHIVDLSAGVVPWGLGTIAAAQGVLKDQRVRPIAIFGPKRLPELPDVPTMAEAGFPDPEFNTVAWFTLLAPKGTPKAIVQRLERETIEVMQSAPFKARLQVFGLDPVKGGAEQFHKDFDAVDPIIQKLVKISGAKQE</sequence>
<dbReference type="PANTHER" id="PTHR42928">
    <property type="entry name" value="TRICARBOXYLATE-BINDING PROTEIN"/>
    <property type="match status" value="1"/>
</dbReference>
<feature type="signal peptide" evidence="2">
    <location>
        <begin position="1"/>
        <end position="25"/>
    </location>
</feature>
<dbReference type="EMBL" id="CP027667">
    <property type="protein sequence ID" value="AVO48920.1"/>
    <property type="molecule type" value="Genomic_DNA"/>
</dbReference>